<name>A0A067CCQ4_SAPPC</name>
<sequence length="217" mass="24578">MASNKWTKKELDLLKSVQPSLTTWKAAAAAFPGHGPEDCRQKWLSEYSIPSKNRGLWSADEDDRLRYAMRETTKWLKVAEIVKTRCYRQCQSRWARLGKEDGKPSATAPATTELPMDLFDFEDCDLSTMLHMTPSTEAENVEQHWNNWMQLPVSDCSDTLALDFAMDRAMVLAPVTMELAQLWPLSPEFVEFQAPPSSADIATNVAFWPDMGVSVQV</sequence>
<dbReference type="GeneID" id="24132247"/>
<dbReference type="Pfam" id="PF13921">
    <property type="entry name" value="Myb_DNA-bind_6"/>
    <property type="match status" value="1"/>
</dbReference>
<dbReference type="RefSeq" id="XP_012204660.1">
    <property type="nucleotide sequence ID" value="XM_012349270.1"/>
</dbReference>
<evidence type="ECO:0000259" key="5">
    <source>
        <dbReference type="PROSITE" id="PS50090"/>
    </source>
</evidence>
<evidence type="ECO:0000313" key="7">
    <source>
        <dbReference type="EMBL" id="KDO24592.1"/>
    </source>
</evidence>
<dbReference type="InterPro" id="IPR051575">
    <property type="entry name" value="Myb-like_DNA-bd"/>
</dbReference>
<evidence type="ECO:0008006" key="9">
    <source>
        <dbReference type="Google" id="ProtNLM"/>
    </source>
</evidence>
<feature type="domain" description="Myb-like" evidence="5">
    <location>
        <begin position="49"/>
        <end position="98"/>
    </location>
</feature>
<dbReference type="VEuPathDB" id="FungiDB:SPRG_10123"/>
<keyword evidence="2" id="KW-0238">DNA-binding</keyword>
<dbReference type="InterPro" id="IPR017930">
    <property type="entry name" value="Myb_dom"/>
</dbReference>
<dbReference type="Proteomes" id="UP000030745">
    <property type="component" value="Unassembled WGS sequence"/>
</dbReference>
<dbReference type="GO" id="GO:0042796">
    <property type="term" value="P:snRNA transcription by RNA polymerase III"/>
    <property type="evidence" value="ECO:0007669"/>
    <property type="project" value="TreeGrafter"/>
</dbReference>
<dbReference type="SUPFAM" id="SSF46689">
    <property type="entry name" value="Homeodomain-like"/>
    <property type="match status" value="1"/>
</dbReference>
<keyword evidence="3" id="KW-0804">Transcription</keyword>
<evidence type="ECO:0000256" key="1">
    <source>
        <dbReference type="ARBA" id="ARBA00023015"/>
    </source>
</evidence>
<evidence type="ECO:0000256" key="4">
    <source>
        <dbReference type="ARBA" id="ARBA00023242"/>
    </source>
</evidence>
<keyword evidence="4" id="KW-0539">Nucleus</keyword>
<keyword evidence="8" id="KW-1185">Reference proteome</keyword>
<feature type="domain" description="Myb-like" evidence="5">
    <location>
        <begin position="1"/>
        <end position="47"/>
    </location>
</feature>
<dbReference type="STRING" id="695850.A0A067CCQ4"/>
<dbReference type="OrthoDB" id="2143914at2759"/>
<proteinExistence type="predicted"/>
<dbReference type="OMA" id="RYAMRET"/>
<dbReference type="PROSITE" id="PS50090">
    <property type="entry name" value="MYB_LIKE"/>
    <property type="match status" value="2"/>
</dbReference>
<dbReference type="KEGG" id="spar:SPRG_10123"/>
<protein>
    <recommendedName>
        <fullName evidence="9">Myb-like domain-containing protein</fullName>
    </recommendedName>
</protein>
<feature type="domain" description="HTH myb-type" evidence="6">
    <location>
        <begin position="49"/>
        <end position="102"/>
    </location>
</feature>
<dbReference type="GO" id="GO:0000978">
    <property type="term" value="F:RNA polymerase II cis-regulatory region sequence-specific DNA binding"/>
    <property type="evidence" value="ECO:0007669"/>
    <property type="project" value="TreeGrafter"/>
</dbReference>
<evidence type="ECO:0000256" key="3">
    <source>
        <dbReference type="ARBA" id="ARBA00023163"/>
    </source>
</evidence>
<keyword evidence="1" id="KW-0805">Transcription regulation</keyword>
<dbReference type="AlphaFoldDB" id="A0A067CCQ4"/>
<dbReference type="GO" id="GO:0019185">
    <property type="term" value="C:snRNA-activating protein complex"/>
    <property type="evidence" value="ECO:0007669"/>
    <property type="project" value="TreeGrafter"/>
</dbReference>
<evidence type="ECO:0000259" key="6">
    <source>
        <dbReference type="PROSITE" id="PS51294"/>
    </source>
</evidence>
<dbReference type="PANTHER" id="PTHR46621:SF1">
    <property type="entry name" value="SNRNA-ACTIVATING PROTEIN COMPLEX SUBUNIT 4"/>
    <property type="match status" value="1"/>
</dbReference>
<dbReference type="EMBL" id="KK583240">
    <property type="protein sequence ID" value="KDO24592.1"/>
    <property type="molecule type" value="Genomic_DNA"/>
</dbReference>
<dbReference type="InterPro" id="IPR001005">
    <property type="entry name" value="SANT/Myb"/>
</dbReference>
<dbReference type="PANTHER" id="PTHR46621">
    <property type="entry name" value="SNRNA-ACTIVATING PROTEIN COMPLEX SUBUNIT 4"/>
    <property type="match status" value="1"/>
</dbReference>
<evidence type="ECO:0000313" key="8">
    <source>
        <dbReference type="Proteomes" id="UP000030745"/>
    </source>
</evidence>
<reference evidence="7 8" key="1">
    <citation type="journal article" date="2013" name="PLoS Genet.">
        <title>Distinctive expansion of potential virulence genes in the genome of the oomycete fish pathogen Saprolegnia parasitica.</title>
        <authorList>
            <person name="Jiang R.H."/>
            <person name="de Bruijn I."/>
            <person name="Haas B.J."/>
            <person name="Belmonte R."/>
            <person name="Lobach L."/>
            <person name="Christie J."/>
            <person name="van den Ackerveken G."/>
            <person name="Bottin A."/>
            <person name="Bulone V."/>
            <person name="Diaz-Moreno S.M."/>
            <person name="Dumas B."/>
            <person name="Fan L."/>
            <person name="Gaulin E."/>
            <person name="Govers F."/>
            <person name="Grenville-Briggs L.J."/>
            <person name="Horner N.R."/>
            <person name="Levin J.Z."/>
            <person name="Mammella M."/>
            <person name="Meijer H.J."/>
            <person name="Morris P."/>
            <person name="Nusbaum C."/>
            <person name="Oome S."/>
            <person name="Phillips A.J."/>
            <person name="van Rooyen D."/>
            <person name="Rzeszutek E."/>
            <person name="Saraiva M."/>
            <person name="Secombes C.J."/>
            <person name="Seidl M.F."/>
            <person name="Snel B."/>
            <person name="Stassen J.H."/>
            <person name="Sykes S."/>
            <person name="Tripathy S."/>
            <person name="van den Berg H."/>
            <person name="Vega-Arreguin J.C."/>
            <person name="Wawra S."/>
            <person name="Young S.K."/>
            <person name="Zeng Q."/>
            <person name="Dieguez-Uribeondo J."/>
            <person name="Russ C."/>
            <person name="Tyler B.M."/>
            <person name="van West P."/>
        </authorList>
    </citation>
    <scope>NUCLEOTIDE SEQUENCE [LARGE SCALE GENOMIC DNA]</scope>
    <source>
        <strain evidence="7 8">CBS 223.65</strain>
    </source>
</reference>
<dbReference type="CDD" id="cd00167">
    <property type="entry name" value="SANT"/>
    <property type="match status" value="1"/>
</dbReference>
<evidence type="ECO:0000256" key="2">
    <source>
        <dbReference type="ARBA" id="ARBA00023125"/>
    </source>
</evidence>
<organism evidence="7 8">
    <name type="scientific">Saprolegnia parasitica (strain CBS 223.65)</name>
    <dbReference type="NCBI Taxonomy" id="695850"/>
    <lineage>
        <taxon>Eukaryota</taxon>
        <taxon>Sar</taxon>
        <taxon>Stramenopiles</taxon>
        <taxon>Oomycota</taxon>
        <taxon>Saprolegniomycetes</taxon>
        <taxon>Saprolegniales</taxon>
        <taxon>Saprolegniaceae</taxon>
        <taxon>Saprolegnia</taxon>
    </lineage>
</organism>
<dbReference type="GO" id="GO:0042795">
    <property type="term" value="P:snRNA transcription by RNA polymerase II"/>
    <property type="evidence" value="ECO:0007669"/>
    <property type="project" value="TreeGrafter"/>
</dbReference>
<dbReference type="GO" id="GO:0001006">
    <property type="term" value="F:RNA polymerase III type 3 promoter sequence-specific DNA binding"/>
    <property type="evidence" value="ECO:0007669"/>
    <property type="project" value="TreeGrafter"/>
</dbReference>
<accession>A0A067CCQ4</accession>
<dbReference type="InterPro" id="IPR009057">
    <property type="entry name" value="Homeodomain-like_sf"/>
</dbReference>
<dbReference type="SMART" id="SM00717">
    <property type="entry name" value="SANT"/>
    <property type="match status" value="2"/>
</dbReference>
<dbReference type="Gene3D" id="1.10.10.60">
    <property type="entry name" value="Homeodomain-like"/>
    <property type="match status" value="2"/>
</dbReference>
<dbReference type="PROSITE" id="PS51294">
    <property type="entry name" value="HTH_MYB"/>
    <property type="match status" value="1"/>
</dbReference>
<gene>
    <name evidence="7" type="ORF">SPRG_10123</name>
</gene>